<dbReference type="KEGG" id="schv:BRCON_1000"/>
<organism evidence="2 3">
    <name type="scientific">Sumerlaea chitinivorans</name>
    <dbReference type="NCBI Taxonomy" id="2250252"/>
    <lineage>
        <taxon>Bacteria</taxon>
        <taxon>Candidatus Sumerlaeota</taxon>
        <taxon>Candidatus Sumerlaeia</taxon>
        <taxon>Candidatus Sumerlaeales</taxon>
        <taxon>Candidatus Sumerlaeaceae</taxon>
        <taxon>Candidatus Sumerlaea</taxon>
    </lineage>
</organism>
<feature type="transmembrane region" description="Helical" evidence="1">
    <location>
        <begin position="6"/>
        <end position="29"/>
    </location>
</feature>
<protein>
    <submittedName>
        <fullName evidence="2">Uncharacterized protein</fullName>
    </submittedName>
</protein>
<evidence type="ECO:0000256" key="1">
    <source>
        <dbReference type="SAM" id="Phobius"/>
    </source>
</evidence>
<gene>
    <name evidence="2" type="ORF">BRCON_1000</name>
</gene>
<proteinExistence type="predicted"/>
<dbReference type="Proteomes" id="UP000262583">
    <property type="component" value="Chromosome"/>
</dbReference>
<dbReference type="AlphaFoldDB" id="A0A2Z4Y3J7"/>
<evidence type="ECO:0000313" key="2">
    <source>
        <dbReference type="EMBL" id="AXA35777.1"/>
    </source>
</evidence>
<keyword evidence="1" id="KW-1133">Transmembrane helix</keyword>
<keyword evidence="1" id="KW-0472">Membrane</keyword>
<reference evidence="2 3" key="1">
    <citation type="submission" date="2018-05" db="EMBL/GenBank/DDBJ databases">
        <title>A metagenomic window into the 2 km-deep terrestrial subsurface aquifer revealed taxonomically and functionally diverse microbial community comprising novel uncultured bacterial lineages.</title>
        <authorList>
            <person name="Kadnikov V.V."/>
            <person name="Mardanov A.V."/>
            <person name="Beletsky A.V."/>
            <person name="Banks D."/>
            <person name="Pimenov N.V."/>
            <person name="Frank Y.A."/>
            <person name="Karnachuk O.V."/>
            <person name="Ravin N.V."/>
        </authorList>
    </citation>
    <scope>NUCLEOTIDE SEQUENCE [LARGE SCALE GENOMIC DNA]</scope>
    <source>
        <strain evidence="2">BY</strain>
    </source>
</reference>
<sequence length="207" mass="23094">MPENCAAEPMISVSCYILSMCAGLILLGVELLHHKRLARTPKVNDSPWGGLVSNDSASIQTSIDTDSRASTVLRPQLRLLLLTVIVVAGIVGIIFELRSGPTSLSFHTQPKVSRICAEWLLQHLNDLPMRQEDFSANIRFLAAAKEMFEQNRTLFPLEARLRLENLLQIETQLRQLPSISEQGRIYRTAQDVFVILRDLAKSSAQAS</sequence>
<keyword evidence="1" id="KW-0812">Transmembrane</keyword>
<name>A0A2Z4Y3J7_SUMC1</name>
<evidence type="ECO:0000313" key="3">
    <source>
        <dbReference type="Proteomes" id="UP000262583"/>
    </source>
</evidence>
<dbReference type="EMBL" id="CP030759">
    <property type="protein sequence ID" value="AXA35777.1"/>
    <property type="molecule type" value="Genomic_DNA"/>
</dbReference>
<accession>A0A2Z4Y3J7</accession>
<feature type="transmembrane region" description="Helical" evidence="1">
    <location>
        <begin position="77"/>
        <end position="95"/>
    </location>
</feature>